<dbReference type="InterPro" id="IPR036709">
    <property type="entry name" value="Autotransporte_beta_dom_sf"/>
</dbReference>
<sequence length="279" mass="29975">LAVPVEGEGARWWADVRGDFQRYDHGRVYDGAGPALTVGVDWRRGALTFGAFGGYGQQQHDWGNRGGSFDQSEASVGAYLAWMSEAGGWINAQASFSQLGFDIERNANLGQATRVHHADVDGDNMSVGLNAGWEFGDGAVRHGPVIGVLAQQIDIDGFAESEPALSTSLAYPEQTFDSMIASAGWQVRYDGGHFQPYARLTVDRELEDHPEQAFARLQSMPGTTDYAVPGVAFDDSYGSLMFGARTQLFGLDANLGSSLTVNQTGGHHATVFATVGSRF</sequence>
<feature type="non-terminal residue" evidence="2">
    <location>
        <position position="1"/>
    </location>
</feature>
<dbReference type="PROSITE" id="PS51208">
    <property type="entry name" value="AUTOTRANSPORTER"/>
    <property type="match status" value="1"/>
</dbReference>
<reference evidence="2 3" key="1">
    <citation type="journal article" date="2017" name="Curr. Microbiol.">
        <title>Lysobacter zhanggongensis sp. nov. Isolated from a Pit Mud.</title>
        <authorList>
            <person name="Zhang X.F."/>
            <person name="Wang H.H."/>
            <person name="Sun X.Y."/>
            <person name="Pan C.M."/>
        </authorList>
    </citation>
    <scope>NUCLEOTIDE SEQUENCE [LARGE SCALE GENOMIC DNA]</scope>
    <source>
        <strain evidence="2 3">ZGLJ7-1</strain>
    </source>
</reference>
<dbReference type="Pfam" id="PF03797">
    <property type="entry name" value="Autotransporter"/>
    <property type="match status" value="1"/>
</dbReference>
<organism evidence="2 3">
    <name type="scientific">Lysobacter zhanggongensis</name>
    <dbReference type="NCBI Taxonomy" id="1774951"/>
    <lineage>
        <taxon>Bacteria</taxon>
        <taxon>Pseudomonadati</taxon>
        <taxon>Pseudomonadota</taxon>
        <taxon>Gammaproteobacteria</taxon>
        <taxon>Lysobacterales</taxon>
        <taxon>Lysobacteraceae</taxon>
        <taxon>Lysobacter</taxon>
    </lineage>
</organism>
<gene>
    <name evidence="2" type="ORF">SNE33_00505</name>
</gene>
<dbReference type="EMBL" id="JAXGFO010000001">
    <property type="protein sequence ID" value="MEG3156396.1"/>
    <property type="molecule type" value="Genomic_DNA"/>
</dbReference>
<dbReference type="NCBIfam" id="TIGR01414">
    <property type="entry name" value="autotrans_barl"/>
    <property type="match status" value="1"/>
</dbReference>
<dbReference type="InterPro" id="IPR006315">
    <property type="entry name" value="OM_autotransptr_brl_dom"/>
</dbReference>
<protein>
    <submittedName>
        <fullName evidence="2">Autotransporter domain-containing protein</fullName>
    </submittedName>
</protein>
<evidence type="ECO:0000313" key="2">
    <source>
        <dbReference type="EMBL" id="MEG3156396.1"/>
    </source>
</evidence>
<accession>A0ABU7YMY7</accession>
<dbReference type="Gene3D" id="2.40.128.130">
    <property type="entry name" value="Autotransporter beta-domain"/>
    <property type="match status" value="1"/>
</dbReference>
<dbReference type="InterPro" id="IPR005546">
    <property type="entry name" value="Autotransporte_beta"/>
</dbReference>
<dbReference type="RefSeq" id="WP_412698833.1">
    <property type="nucleotide sequence ID" value="NZ_JAXGFO010000001.1"/>
</dbReference>
<name>A0ABU7YMY7_9GAMM</name>
<feature type="domain" description="Autotransporter" evidence="1">
    <location>
        <begin position="5"/>
        <end position="279"/>
    </location>
</feature>
<dbReference type="Proteomes" id="UP001334501">
    <property type="component" value="Unassembled WGS sequence"/>
</dbReference>
<evidence type="ECO:0000313" key="3">
    <source>
        <dbReference type="Proteomes" id="UP001334501"/>
    </source>
</evidence>
<keyword evidence="3" id="KW-1185">Reference proteome</keyword>
<evidence type="ECO:0000259" key="1">
    <source>
        <dbReference type="PROSITE" id="PS51208"/>
    </source>
</evidence>
<comment type="caution">
    <text evidence="2">The sequence shown here is derived from an EMBL/GenBank/DDBJ whole genome shotgun (WGS) entry which is preliminary data.</text>
</comment>
<dbReference type="SMART" id="SM00869">
    <property type="entry name" value="Autotransporter"/>
    <property type="match status" value="1"/>
</dbReference>
<dbReference type="SUPFAM" id="SSF103515">
    <property type="entry name" value="Autotransporter"/>
    <property type="match status" value="1"/>
</dbReference>
<proteinExistence type="predicted"/>